<feature type="signal peptide" evidence="2">
    <location>
        <begin position="1"/>
        <end position="24"/>
    </location>
</feature>
<feature type="region of interest" description="Disordered" evidence="1">
    <location>
        <begin position="97"/>
        <end position="124"/>
    </location>
</feature>
<feature type="compositionally biased region" description="Polar residues" evidence="1">
    <location>
        <begin position="231"/>
        <end position="241"/>
    </location>
</feature>
<feature type="region of interest" description="Disordered" evidence="1">
    <location>
        <begin position="453"/>
        <end position="477"/>
    </location>
</feature>
<name>A0A8D8WTX3_9HEMI</name>
<evidence type="ECO:0000256" key="1">
    <source>
        <dbReference type="SAM" id="MobiDB-lite"/>
    </source>
</evidence>
<reference evidence="3" key="1">
    <citation type="submission" date="2021-05" db="EMBL/GenBank/DDBJ databases">
        <authorList>
            <person name="Alioto T."/>
            <person name="Alioto T."/>
            <person name="Gomez Garrido J."/>
        </authorList>
    </citation>
    <scope>NUCLEOTIDE SEQUENCE</scope>
</reference>
<organism evidence="3">
    <name type="scientific">Cacopsylla melanoneura</name>
    <dbReference type="NCBI Taxonomy" id="428564"/>
    <lineage>
        <taxon>Eukaryota</taxon>
        <taxon>Metazoa</taxon>
        <taxon>Ecdysozoa</taxon>
        <taxon>Arthropoda</taxon>
        <taxon>Hexapoda</taxon>
        <taxon>Insecta</taxon>
        <taxon>Pterygota</taxon>
        <taxon>Neoptera</taxon>
        <taxon>Paraneoptera</taxon>
        <taxon>Hemiptera</taxon>
        <taxon>Sternorrhyncha</taxon>
        <taxon>Psylloidea</taxon>
        <taxon>Psyllidae</taxon>
        <taxon>Psyllinae</taxon>
        <taxon>Cacopsylla</taxon>
    </lineage>
</organism>
<sequence>MQNHFLCCSTIIIVLNTMSITCSTCETVDVVSGDVHLPPGQRSSTTLRKSSKRNKLDNLNKVTHNMDLETRTKLSNVINFEVCRNISTPIKIKEINMTGTNSPHSKKKNRTYSKEPISRSSHTKLTTEKMLESDSQNTISSHPLVCNCSSCIVNFKSRKKEPVSKCSLSVVSSSQTISSSTVCDVSHMNYINSSSYLKTAGQHLTQTKQYRKRDISTLNQISKRTRKRKSTSPNILNSTKSDGGKELQEEMAIKSSRKFRRSRTKNNVEIHKSLPKLNSVQTEKQSVEGMIIDRKRKLLRQELMKILKNKSLSSLKLISTSQPASVKIDTITDTELLPECVEVPVQDISIVSFNKFSTNSEVRRNKKTTKKKAKLSMPLVANFLLSEESNMSKSGSESLLNHFDEIRLNSANPEAENAALECSNEVFLYVPKNGSTKSVFDLTNKTRKDLLKSNLKYEASSPNRSNKGSNATKRRRKSLVGLVRNKTSTLSKLTTYFDLFNFLIYETSPKNSLVPALKRCTRTTTKRIKTGNSNKHTKKRINWNKFLLSTEDIDVNEVGPTVNVFSESIQVSSASNESESPMSEVTMLVTEKLPDINECEQFWNRTFCPPKDSFETSPRQSLEFSTLSSVEALKIIRQNFSGFLTRKSILSGLSTIHPLLDPLASQFDNSILPNDEEAKRIFAKHLNQSLKEVEEKWFTTRITENVQSETFLPLSQLDKLDLDHMSMSLDWKVLIQEALAKTKPHFTDMPEFTFPLPDTAEAEDIFRENDMSDVIRDMELRKNKLTSCTRPFAPSTLSMRDALQIFRQLGIELLGLRAKVDDKFRERKKNKTVLRGRLKKKVPEKVLKNRKVEGYVLNMITKVGPTDQEVYVPWNSHDSGDLKINFDMKLLLNKLITYLDKRTNQTFGELPSNKPERSFLIGKPAYFKKRKNALI</sequence>
<feature type="chain" id="PRO_5034952763" evidence="2">
    <location>
        <begin position="25"/>
        <end position="935"/>
    </location>
</feature>
<evidence type="ECO:0000313" key="3">
    <source>
        <dbReference type="EMBL" id="CAG6671058.1"/>
    </source>
</evidence>
<keyword evidence="2" id="KW-0732">Signal</keyword>
<dbReference type="AlphaFoldDB" id="A0A8D8WTX3"/>
<accession>A0A8D8WTX3</accession>
<dbReference type="EMBL" id="HBUF01225088">
    <property type="protein sequence ID" value="CAG6671058.1"/>
    <property type="molecule type" value="Transcribed_RNA"/>
</dbReference>
<protein>
    <submittedName>
        <fullName evidence="3">Uncharacterized protein</fullName>
    </submittedName>
</protein>
<evidence type="ECO:0000256" key="2">
    <source>
        <dbReference type="SAM" id="SignalP"/>
    </source>
</evidence>
<proteinExistence type="predicted"/>
<feature type="compositionally biased region" description="Polar residues" evidence="1">
    <location>
        <begin position="460"/>
        <end position="471"/>
    </location>
</feature>
<feature type="region of interest" description="Disordered" evidence="1">
    <location>
        <begin position="223"/>
        <end position="248"/>
    </location>
</feature>